<dbReference type="STRING" id="86049.A0A1C1CV59"/>
<evidence type="ECO:0000256" key="1">
    <source>
        <dbReference type="SAM" id="Phobius"/>
    </source>
</evidence>
<accession>A0A1C1CV59</accession>
<reference evidence="3" key="1">
    <citation type="submission" date="2015-07" db="EMBL/GenBank/DDBJ databases">
        <authorList>
            <person name="Teixeira M.M."/>
            <person name="Souza R.C."/>
            <person name="Almeida L.G."/>
            <person name="Vicente V.A."/>
            <person name="de Hoog S."/>
            <person name="Bocca A.L."/>
            <person name="de Almeida S.R."/>
            <person name="Vasconcelos A.T."/>
            <person name="Felipe M.S."/>
        </authorList>
    </citation>
    <scope>NUCLEOTIDE SEQUENCE [LARGE SCALE GENOMIC DNA]</scope>
    <source>
        <strain evidence="3">KSF</strain>
    </source>
</reference>
<comment type="caution">
    <text evidence="2">The sequence shown here is derived from an EMBL/GenBank/DDBJ whole genome shotgun (WGS) entry which is preliminary data.</text>
</comment>
<name>A0A1C1CV59_9EURO</name>
<keyword evidence="1" id="KW-0812">Transmembrane</keyword>
<dbReference type="VEuPathDB" id="FungiDB:G647_03776"/>
<protein>
    <recommendedName>
        <fullName evidence="4">Cytochrome P450</fullName>
    </recommendedName>
</protein>
<dbReference type="Proteomes" id="UP000094526">
    <property type="component" value="Unassembled WGS sequence"/>
</dbReference>
<dbReference type="EMBL" id="LGRB01000008">
    <property type="protein sequence ID" value="OCT52373.1"/>
    <property type="molecule type" value="Genomic_DNA"/>
</dbReference>
<keyword evidence="1" id="KW-0472">Membrane</keyword>
<evidence type="ECO:0000313" key="2">
    <source>
        <dbReference type="EMBL" id="OCT52373.1"/>
    </source>
</evidence>
<evidence type="ECO:0008006" key="4">
    <source>
        <dbReference type="Google" id="ProtNLM"/>
    </source>
</evidence>
<gene>
    <name evidence="2" type="ORF">CLCR_11071</name>
</gene>
<dbReference type="AlphaFoldDB" id="A0A1C1CV59"/>
<dbReference type="VEuPathDB" id="FungiDB:CLCR_11071"/>
<feature type="transmembrane region" description="Helical" evidence="1">
    <location>
        <begin position="6"/>
        <end position="27"/>
    </location>
</feature>
<proteinExistence type="predicted"/>
<organism evidence="2 3">
    <name type="scientific">Cladophialophora carrionii</name>
    <dbReference type="NCBI Taxonomy" id="86049"/>
    <lineage>
        <taxon>Eukaryota</taxon>
        <taxon>Fungi</taxon>
        <taxon>Dikarya</taxon>
        <taxon>Ascomycota</taxon>
        <taxon>Pezizomycotina</taxon>
        <taxon>Eurotiomycetes</taxon>
        <taxon>Chaetothyriomycetidae</taxon>
        <taxon>Chaetothyriales</taxon>
        <taxon>Herpotrichiellaceae</taxon>
        <taxon>Cladophialophora</taxon>
    </lineage>
</organism>
<keyword evidence="1" id="KW-1133">Transmembrane helix</keyword>
<sequence>MASSFAASHIQLVLAAIVTAAVVWVVVSTAASYHRLRHIPGPWLARFSQLWLLNVTSKGDLYLAMEGVIEKYGRMGRAILEPAMLSSNRLTSEDRP</sequence>
<keyword evidence="3" id="KW-1185">Reference proteome</keyword>
<evidence type="ECO:0000313" key="3">
    <source>
        <dbReference type="Proteomes" id="UP000094526"/>
    </source>
</evidence>